<organism evidence="2 3">
    <name type="scientific">Chitinophaga arvensicola</name>
    <dbReference type="NCBI Taxonomy" id="29529"/>
    <lineage>
        <taxon>Bacteria</taxon>
        <taxon>Pseudomonadati</taxon>
        <taxon>Bacteroidota</taxon>
        <taxon>Chitinophagia</taxon>
        <taxon>Chitinophagales</taxon>
        <taxon>Chitinophagaceae</taxon>
        <taxon>Chitinophaga</taxon>
    </lineage>
</organism>
<evidence type="ECO:0000313" key="3">
    <source>
        <dbReference type="Proteomes" id="UP000199310"/>
    </source>
</evidence>
<proteinExistence type="predicted"/>
<keyword evidence="3" id="KW-1185">Reference proteome</keyword>
<dbReference type="InterPro" id="IPR029052">
    <property type="entry name" value="Metallo-depent_PP-like"/>
</dbReference>
<protein>
    <submittedName>
        <fullName evidence="2">Calcineurin-like phosphoesterase</fullName>
    </submittedName>
</protein>
<evidence type="ECO:0000313" key="2">
    <source>
        <dbReference type="EMBL" id="SEW56435.1"/>
    </source>
</evidence>
<reference evidence="3" key="1">
    <citation type="submission" date="2016-10" db="EMBL/GenBank/DDBJ databases">
        <authorList>
            <person name="Varghese N."/>
            <person name="Submissions S."/>
        </authorList>
    </citation>
    <scope>NUCLEOTIDE SEQUENCE [LARGE SCALE GENOMIC DNA]</scope>
    <source>
        <strain evidence="3">DSM 3695</strain>
    </source>
</reference>
<dbReference type="Gene3D" id="3.60.21.10">
    <property type="match status" value="1"/>
</dbReference>
<dbReference type="Pfam" id="PF00149">
    <property type="entry name" value="Metallophos"/>
    <property type="match status" value="1"/>
</dbReference>
<dbReference type="RefSeq" id="WP_089903798.1">
    <property type="nucleotide sequence ID" value="NZ_FOJG01000002.1"/>
</dbReference>
<dbReference type="SUPFAM" id="SSF56300">
    <property type="entry name" value="Metallo-dependent phosphatases"/>
    <property type="match status" value="1"/>
</dbReference>
<sequence length="234" mass="27446">MVIIGDLHGGYPEILYKIKKFGLEKIAFIQVGDWGLGFQHKDLDIKALSQIDKFHREKENHLYILRGNHDNKWFWDHRDTFNLQNVKLVQDYEVLEIENQRVFFIGGGISIDRLSRTPGKDYWPEEEIQFDETLLKSACAHGIDIAISHVAPKEAWPYTFDPIVLNFIVKEMAAGKDLATDLENERQIMSRIYSYLKAAGCKEWYYGHYHESHMEERDGLIFRCVAIQEMYDTK</sequence>
<dbReference type="EMBL" id="FOJG01000002">
    <property type="protein sequence ID" value="SEW56435.1"/>
    <property type="molecule type" value="Genomic_DNA"/>
</dbReference>
<accession>A0A1I0SDP3</accession>
<evidence type="ECO:0000259" key="1">
    <source>
        <dbReference type="Pfam" id="PF00149"/>
    </source>
</evidence>
<dbReference type="OrthoDB" id="1030079at2"/>
<name>A0A1I0SDP3_9BACT</name>
<feature type="domain" description="Calcineurin-like phosphoesterase" evidence="1">
    <location>
        <begin position="2"/>
        <end position="153"/>
    </location>
</feature>
<dbReference type="InterPro" id="IPR004843">
    <property type="entry name" value="Calcineurin-like_PHP"/>
</dbReference>
<dbReference type="GO" id="GO:0016787">
    <property type="term" value="F:hydrolase activity"/>
    <property type="evidence" value="ECO:0007669"/>
    <property type="project" value="InterPro"/>
</dbReference>
<dbReference type="Proteomes" id="UP000199310">
    <property type="component" value="Unassembled WGS sequence"/>
</dbReference>
<dbReference type="AlphaFoldDB" id="A0A1I0SDP3"/>
<gene>
    <name evidence="2" type="ORF">SAMN04488122_6665</name>
</gene>